<evidence type="ECO:0000313" key="3">
    <source>
        <dbReference type="EnsemblMetazoa" id="CPIJ006554-PA"/>
    </source>
</evidence>
<sequence>MHARQLMTCTCTPGYRTVPLETPTPLTASFMIRTARRLFRPSRSRHQHGQQRKQTTGSGDRLRRCRKLNLLRRDLLRAAKYTKKMPAWSVTFVIRAIYMVAPRDRKLLQLFHLRQINNATFITYVYPLLMLIRRLVYKRGFVKHRNSRIPKLRAAYKLQCVVDQINTGPGSKRSFKNNNDKQFATKRAQWSKFLPGIRWLAGNMFAEIVVETYLLAHKYVRKAPAVSAGLLVALVRTQNNYTNYWAPSYYKVTMPPHQNLV</sequence>
<reference evidence="3" key="2">
    <citation type="submission" date="2020-05" db="UniProtKB">
        <authorList>
            <consortium name="EnsemblMetazoa"/>
        </authorList>
    </citation>
    <scope>IDENTIFICATION</scope>
    <source>
        <strain evidence="3">JHB</strain>
    </source>
</reference>
<name>B0WH86_CULQU</name>
<dbReference type="GO" id="GO:0005840">
    <property type="term" value="C:ribosome"/>
    <property type="evidence" value="ECO:0007669"/>
    <property type="project" value="UniProtKB-KW"/>
</dbReference>
<proteinExistence type="predicted"/>
<keyword evidence="4" id="KW-1185">Reference proteome</keyword>
<dbReference type="InParanoid" id="B0WH86"/>
<evidence type="ECO:0000313" key="2">
    <source>
        <dbReference type="EMBL" id="EDS27544.1"/>
    </source>
</evidence>
<dbReference type="Proteomes" id="UP000002320">
    <property type="component" value="Unassembled WGS sequence"/>
</dbReference>
<dbReference type="eggNOG" id="KOG3184">
    <property type="taxonomic scope" value="Eukaryota"/>
</dbReference>
<dbReference type="OrthoDB" id="28644at2759"/>
<organism>
    <name type="scientific">Culex quinquefasciatus</name>
    <name type="common">Southern house mosquito</name>
    <name type="synonym">Culex pungens</name>
    <dbReference type="NCBI Taxonomy" id="7176"/>
    <lineage>
        <taxon>Eukaryota</taxon>
        <taxon>Metazoa</taxon>
        <taxon>Ecdysozoa</taxon>
        <taxon>Arthropoda</taxon>
        <taxon>Hexapoda</taxon>
        <taxon>Insecta</taxon>
        <taxon>Pterygota</taxon>
        <taxon>Neoptera</taxon>
        <taxon>Endopterygota</taxon>
        <taxon>Diptera</taxon>
        <taxon>Nematocera</taxon>
        <taxon>Culicoidea</taxon>
        <taxon>Culicidae</taxon>
        <taxon>Culicinae</taxon>
        <taxon>Culicini</taxon>
        <taxon>Culex</taxon>
        <taxon>Culex</taxon>
    </lineage>
</organism>
<accession>B0WH86</accession>
<evidence type="ECO:0000256" key="1">
    <source>
        <dbReference type="SAM" id="MobiDB-lite"/>
    </source>
</evidence>
<dbReference type="AlphaFoldDB" id="B0WH86"/>
<gene>
    <name evidence="3" type="primary">6038223</name>
    <name evidence="2" type="ORF">CpipJ_CPIJ006554</name>
</gene>
<dbReference type="EnsemblMetazoa" id="CPIJ006554-RA">
    <property type="protein sequence ID" value="CPIJ006554-PA"/>
    <property type="gene ID" value="CPIJ006554"/>
</dbReference>
<dbReference type="SUPFAM" id="SSF55129">
    <property type="entry name" value="Ribosomal protein L30p/L7e"/>
    <property type="match status" value="1"/>
</dbReference>
<dbReference type="VEuPathDB" id="VectorBase:CPIJ006554"/>
<protein>
    <submittedName>
        <fullName evidence="2 3">60S ribosomal protein L7</fullName>
    </submittedName>
</protein>
<keyword evidence="2" id="KW-0689">Ribosomal protein</keyword>
<dbReference type="STRING" id="7176.B0WH86"/>
<dbReference type="EMBL" id="DS231933">
    <property type="protein sequence ID" value="EDS27544.1"/>
    <property type="molecule type" value="Genomic_DNA"/>
</dbReference>
<feature type="compositionally biased region" description="Basic residues" evidence="1">
    <location>
        <begin position="41"/>
        <end position="51"/>
    </location>
</feature>
<evidence type="ECO:0000313" key="4">
    <source>
        <dbReference type="Proteomes" id="UP000002320"/>
    </source>
</evidence>
<reference evidence="2" key="1">
    <citation type="submission" date="2007-03" db="EMBL/GenBank/DDBJ databases">
        <title>Annotation of Culex pipiens quinquefasciatus.</title>
        <authorList>
            <consortium name="The Broad Institute Genome Sequencing Platform"/>
            <person name="Atkinson P.W."/>
            <person name="Hemingway J."/>
            <person name="Christensen B.M."/>
            <person name="Higgs S."/>
            <person name="Kodira C."/>
            <person name="Hannick L."/>
            <person name="Megy K."/>
            <person name="O'Leary S."/>
            <person name="Pearson M."/>
            <person name="Haas B.J."/>
            <person name="Mauceli E."/>
            <person name="Wortman J.R."/>
            <person name="Lee N.H."/>
            <person name="Guigo R."/>
            <person name="Stanke M."/>
            <person name="Alvarado L."/>
            <person name="Amedeo P."/>
            <person name="Antoine C.H."/>
            <person name="Arensburger P."/>
            <person name="Bidwell S.L."/>
            <person name="Crawford M."/>
            <person name="Camaro F."/>
            <person name="Devon K."/>
            <person name="Engels R."/>
            <person name="Hammond M."/>
            <person name="Howarth C."/>
            <person name="Koehrsen M."/>
            <person name="Lawson D."/>
            <person name="Montgomery P."/>
            <person name="Nene V."/>
            <person name="Nusbaum C."/>
            <person name="Puiu D."/>
            <person name="Romero-Severson J."/>
            <person name="Severson D.W."/>
            <person name="Shumway M."/>
            <person name="Sisk P."/>
            <person name="Stolte C."/>
            <person name="Zeng Q."/>
            <person name="Eisenstadt E."/>
            <person name="Fraser-Liggett C."/>
            <person name="Strausberg R."/>
            <person name="Galagan J."/>
            <person name="Birren B."/>
            <person name="Collins F.H."/>
        </authorList>
    </citation>
    <scope>NUCLEOTIDE SEQUENCE [LARGE SCALE GENOMIC DNA]</scope>
    <source>
        <strain evidence="2">JHB</strain>
    </source>
</reference>
<dbReference type="InterPro" id="IPR036919">
    <property type="entry name" value="Ribo_uL30_ferredoxin-like_sf"/>
</dbReference>
<keyword evidence="2" id="KW-0687">Ribonucleoprotein</keyword>
<dbReference type="VEuPathDB" id="VectorBase:CQUJHB003627"/>
<feature type="region of interest" description="Disordered" evidence="1">
    <location>
        <begin position="41"/>
        <end position="61"/>
    </location>
</feature>
<dbReference type="HOGENOM" id="CLU_1066545_0_0_1"/>
<dbReference type="KEGG" id="cqu:CpipJ_CPIJ006554"/>